<protein>
    <submittedName>
        <fullName evidence="2">Uncharacterized protein</fullName>
    </submittedName>
</protein>
<sequence>MIHSHMWFTVEILASSTVPSCSSFGLGKQGSSEEQLLLLRKEMASWQCAIRDGVLSQLLRQVTTPPDSWDSAYMSLPGPLPRQQGTIQDVENARHVCSH</sequence>
<evidence type="ECO:0000256" key="1">
    <source>
        <dbReference type="SAM" id="SignalP"/>
    </source>
</evidence>
<dbReference type="EMBL" id="CM026426">
    <property type="protein sequence ID" value="KAG0572311.1"/>
    <property type="molecule type" value="Genomic_DNA"/>
</dbReference>
<evidence type="ECO:0000313" key="3">
    <source>
        <dbReference type="Proteomes" id="UP000822688"/>
    </source>
</evidence>
<evidence type="ECO:0000313" key="2">
    <source>
        <dbReference type="EMBL" id="KAG0572311.1"/>
    </source>
</evidence>
<feature type="signal peptide" evidence="1">
    <location>
        <begin position="1"/>
        <end position="23"/>
    </location>
</feature>
<proteinExistence type="predicted"/>
<dbReference type="Proteomes" id="UP000822688">
    <property type="component" value="Chromosome V"/>
</dbReference>
<reference evidence="2" key="1">
    <citation type="submission" date="2020-06" db="EMBL/GenBank/DDBJ databases">
        <title>WGS assembly of Ceratodon purpureus strain R40.</title>
        <authorList>
            <person name="Carey S.B."/>
            <person name="Jenkins J."/>
            <person name="Shu S."/>
            <person name="Lovell J.T."/>
            <person name="Sreedasyam A."/>
            <person name="Maumus F."/>
            <person name="Tiley G.P."/>
            <person name="Fernandez-Pozo N."/>
            <person name="Barry K."/>
            <person name="Chen C."/>
            <person name="Wang M."/>
            <person name="Lipzen A."/>
            <person name="Daum C."/>
            <person name="Saski C.A."/>
            <person name="Payton A.C."/>
            <person name="Mcbreen J.C."/>
            <person name="Conrad R.E."/>
            <person name="Kollar L.M."/>
            <person name="Olsson S."/>
            <person name="Huttunen S."/>
            <person name="Landis J.B."/>
            <person name="Wickett N.J."/>
            <person name="Johnson M.G."/>
            <person name="Rensing S.A."/>
            <person name="Grimwood J."/>
            <person name="Schmutz J."/>
            <person name="Mcdaniel S.F."/>
        </authorList>
    </citation>
    <scope>NUCLEOTIDE SEQUENCE</scope>
    <source>
        <strain evidence="2">R40</strain>
    </source>
</reference>
<organism evidence="2 3">
    <name type="scientific">Ceratodon purpureus</name>
    <name type="common">Fire moss</name>
    <name type="synonym">Dicranum purpureum</name>
    <dbReference type="NCBI Taxonomy" id="3225"/>
    <lineage>
        <taxon>Eukaryota</taxon>
        <taxon>Viridiplantae</taxon>
        <taxon>Streptophyta</taxon>
        <taxon>Embryophyta</taxon>
        <taxon>Bryophyta</taxon>
        <taxon>Bryophytina</taxon>
        <taxon>Bryopsida</taxon>
        <taxon>Dicranidae</taxon>
        <taxon>Pseudoditrichales</taxon>
        <taxon>Ditrichaceae</taxon>
        <taxon>Ceratodon</taxon>
    </lineage>
</organism>
<gene>
    <name evidence="2" type="ORF">KC19_VG083800</name>
</gene>
<comment type="caution">
    <text evidence="2">The sequence shown here is derived from an EMBL/GenBank/DDBJ whole genome shotgun (WGS) entry which is preliminary data.</text>
</comment>
<keyword evidence="1" id="KW-0732">Signal</keyword>
<name>A0A8T0HND7_CERPU</name>
<dbReference type="AlphaFoldDB" id="A0A8T0HND7"/>
<feature type="chain" id="PRO_5035771466" evidence="1">
    <location>
        <begin position="24"/>
        <end position="99"/>
    </location>
</feature>
<accession>A0A8T0HND7</accession>
<keyword evidence="3" id="KW-1185">Reference proteome</keyword>